<dbReference type="CDD" id="cd04301">
    <property type="entry name" value="NAT_SF"/>
    <property type="match status" value="1"/>
</dbReference>
<feature type="domain" description="N-acetyltransferase" evidence="1">
    <location>
        <begin position="109"/>
        <end position="266"/>
    </location>
</feature>
<sequence>MEHAIEKKYIPLANYFHVLKESVIQLSFSEIETIIGQKLPNAAYLNRSWWTKTKPPLQHFLAWTEKNYFVSKVQLGFYVQFERSAQQVQQNKTTNDATCTYIIRQAELNDVRNLTRFMHRLKELEPMNHYDFLQAPDTLSALRKRISHWNIKNAGQFFVAVVDGHIRGVAQGWRHISQGFQHRAMTSIQLMPEYQKAEIAHDLLCAVEEWAKEQEIDRLDASVLDGNHHTLTYYKSRQFEVEGTRLHAIHVNGQFYDEIFLGKMLTQPPTHTETTKEEVYA</sequence>
<comment type="caution">
    <text evidence="2">The sequence shown here is derived from an EMBL/GenBank/DDBJ whole genome shotgun (WGS) entry which is preliminary data.</text>
</comment>
<keyword evidence="3" id="KW-1185">Reference proteome</keyword>
<gene>
    <name evidence="2" type="ORF">AAF454_08860</name>
</gene>
<dbReference type="SUPFAM" id="SSF55729">
    <property type="entry name" value="Acyl-CoA N-acyltransferases (Nat)"/>
    <property type="match status" value="1"/>
</dbReference>
<name>A0ABU9LKH2_9BACL</name>
<evidence type="ECO:0000313" key="2">
    <source>
        <dbReference type="EMBL" id="MEL5988512.1"/>
    </source>
</evidence>
<proteinExistence type="predicted"/>
<dbReference type="InterPro" id="IPR000182">
    <property type="entry name" value="GNAT_dom"/>
</dbReference>
<evidence type="ECO:0000313" key="3">
    <source>
        <dbReference type="Proteomes" id="UP001398420"/>
    </source>
</evidence>
<dbReference type="EMBL" id="JBCEWA010000006">
    <property type="protein sequence ID" value="MEL5988512.1"/>
    <property type="molecule type" value="Genomic_DNA"/>
</dbReference>
<dbReference type="InterPro" id="IPR016181">
    <property type="entry name" value="Acyl_CoA_acyltransferase"/>
</dbReference>
<dbReference type="RefSeq" id="WP_342302945.1">
    <property type="nucleotide sequence ID" value="NZ_JBCEWA010000006.1"/>
</dbReference>
<evidence type="ECO:0000259" key="1">
    <source>
        <dbReference type="PROSITE" id="PS51186"/>
    </source>
</evidence>
<dbReference type="PROSITE" id="PS51186">
    <property type="entry name" value="GNAT"/>
    <property type="match status" value="1"/>
</dbReference>
<dbReference type="Proteomes" id="UP001398420">
    <property type="component" value="Unassembled WGS sequence"/>
</dbReference>
<dbReference type="InterPro" id="IPR056079">
    <property type="entry name" value="DUF7662"/>
</dbReference>
<dbReference type="Gene3D" id="3.40.630.30">
    <property type="match status" value="1"/>
</dbReference>
<reference evidence="2 3" key="1">
    <citation type="submission" date="2024-04" db="EMBL/GenBank/DDBJ databases">
        <authorList>
            <person name="Wu Y.S."/>
            <person name="Zhang L."/>
        </authorList>
    </citation>
    <scope>NUCLEOTIDE SEQUENCE [LARGE SCALE GENOMIC DNA]</scope>
    <source>
        <strain evidence="2 3">KG-01</strain>
    </source>
</reference>
<dbReference type="Pfam" id="PF24698">
    <property type="entry name" value="DUF7662"/>
    <property type="match status" value="1"/>
</dbReference>
<accession>A0ABU9LKH2</accession>
<organism evidence="2 3">
    <name type="scientific">Kurthia gibsonii</name>
    <dbReference type="NCBI Taxonomy" id="33946"/>
    <lineage>
        <taxon>Bacteria</taxon>
        <taxon>Bacillati</taxon>
        <taxon>Bacillota</taxon>
        <taxon>Bacilli</taxon>
        <taxon>Bacillales</taxon>
        <taxon>Caryophanaceae</taxon>
        <taxon>Kurthia</taxon>
    </lineage>
</organism>
<protein>
    <submittedName>
        <fullName evidence="2">GNAT family N-acetyltransferase</fullName>
    </submittedName>
</protein>
<dbReference type="Pfam" id="PF13420">
    <property type="entry name" value="Acetyltransf_4"/>
    <property type="match status" value="1"/>
</dbReference>